<evidence type="ECO:0000259" key="2">
    <source>
        <dbReference type="Pfam" id="PF01266"/>
    </source>
</evidence>
<dbReference type="EMBL" id="RKQK01000003">
    <property type="protein sequence ID" value="RPE66643.1"/>
    <property type="molecule type" value="Genomic_DNA"/>
</dbReference>
<dbReference type="InterPro" id="IPR006076">
    <property type="entry name" value="FAD-dep_OxRdtase"/>
</dbReference>
<accession>A0A3N4U7C6</accession>
<evidence type="ECO:0000313" key="4">
    <source>
        <dbReference type="Proteomes" id="UP000269689"/>
    </source>
</evidence>
<dbReference type="SUPFAM" id="SSF51905">
    <property type="entry name" value="FAD/NAD(P)-binding domain"/>
    <property type="match status" value="1"/>
</dbReference>
<dbReference type="Gene3D" id="3.30.9.10">
    <property type="entry name" value="D-Amino Acid Oxidase, subunit A, domain 2"/>
    <property type="match status" value="1"/>
</dbReference>
<organism evidence="3 4">
    <name type="scientific">Pacificibacter maritimus</name>
    <dbReference type="NCBI Taxonomy" id="762213"/>
    <lineage>
        <taxon>Bacteria</taxon>
        <taxon>Pseudomonadati</taxon>
        <taxon>Pseudomonadota</taxon>
        <taxon>Alphaproteobacteria</taxon>
        <taxon>Rhodobacterales</taxon>
        <taxon>Roseobacteraceae</taxon>
        <taxon>Pacificibacter</taxon>
    </lineage>
</organism>
<dbReference type="Pfam" id="PF01266">
    <property type="entry name" value="DAO"/>
    <property type="match status" value="1"/>
</dbReference>
<dbReference type="PANTHER" id="PTHR13847:SF281">
    <property type="entry name" value="FAD DEPENDENT OXIDOREDUCTASE DOMAIN-CONTAINING PROTEIN"/>
    <property type="match status" value="1"/>
</dbReference>
<feature type="domain" description="FAD dependent oxidoreductase" evidence="2">
    <location>
        <begin position="28"/>
        <end position="381"/>
    </location>
</feature>
<keyword evidence="4" id="KW-1185">Reference proteome</keyword>
<dbReference type="GO" id="GO:0005737">
    <property type="term" value="C:cytoplasm"/>
    <property type="evidence" value="ECO:0007669"/>
    <property type="project" value="TreeGrafter"/>
</dbReference>
<dbReference type="Proteomes" id="UP000269689">
    <property type="component" value="Unassembled WGS sequence"/>
</dbReference>
<gene>
    <name evidence="3" type="ORF">EDD53_2349</name>
</gene>
<name>A0A3N4U7C6_9RHOB</name>
<reference evidence="3 4" key="1">
    <citation type="submission" date="2018-11" db="EMBL/GenBank/DDBJ databases">
        <title>Genomic Encyclopedia of Type Strains, Phase IV (KMG-IV): sequencing the most valuable type-strain genomes for metagenomic binning, comparative biology and taxonomic classification.</title>
        <authorList>
            <person name="Goeker M."/>
        </authorList>
    </citation>
    <scope>NUCLEOTIDE SEQUENCE [LARGE SCALE GENOMIC DNA]</scope>
    <source>
        <strain evidence="3 4">DSM 104731</strain>
    </source>
</reference>
<dbReference type="PANTHER" id="PTHR13847">
    <property type="entry name" value="SARCOSINE DEHYDROGENASE-RELATED"/>
    <property type="match status" value="1"/>
</dbReference>
<dbReference type="AlphaFoldDB" id="A0A3N4U7C6"/>
<sequence length="429" mass="45372">MTQLQDTLWRRTARGSFTPDTQLPTHIDVAIIGGGFTGLTAAYHLAKAGKSVAVFEMSALGEGASGQNAGFVVPNFALMDPKAVCAKLGKARGDALLDHVGAGADAVFDLIRAEGIQCDAAQTGWLNPAATQADAQMLQARAALWRTRGRPVRYLGKDQILKQTSMKIYQGALLDDSGGTIHPLDYLLGLANAVQRHGGQVFDHCGVSRMKRVGNGWRVQLQDGRSLPAQSVLLCTNAFTSGAARTLGSTSVPLRVYQVATKPLDAQTAARIAPDRRPVGDTRKNLFTYRLDRDNRLISGGMAAIPVGAKARLGKTIVARLASELALPDTPETEVVWTGVAAVTPDFLPRIHAIGPNAFAGIGCNGRGIAMTAQLGHTLAQAVLGTPTKDLPIPMRKLRKIPFHALSPIAASAGLIKARLTDALTSSKD</sequence>
<proteinExistence type="predicted"/>
<comment type="caution">
    <text evidence="3">The sequence shown here is derived from an EMBL/GenBank/DDBJ whole genome shotgun (WGS) entry which is preliminary data.</text>
</comment>
<dbReference type="Gene3D" id="3.50.50.60">
    <property type="entry name" value="FAD/NAD(P)-binding domain"/>
    <property type="match status" value="1"/>
</dbReference>
<dbReference type="RefSeq" id="WP_123793369.1">
    <property type="nucleotide sequence ID" value="NZ_RKQK01000003.1"/>
</dbReference>
<dbReference type="OrthoDB" id="9806601at2"/>
<dbReference type="InterPro" id="IPR036188">
    <property type="entry name" value="FAD/NAD-bd_sf"/>
</dbReference>
<evidence type="ECO:0000256" key="1">
    <source>
        <dbReference type="ARBA" id="ARBA00023002"/>
    </source>
</evidence>
<keyword evidence="1" id="KW-0560">Oxidoreductase</keyword>
<protein>
    <submittedName>
        <fullName evidence="3">Glycine/D-amino acid oxidase-like deaminating enzyme</fullName>
    </submittedName>
</protein>
<dbReference type="GO" id="GO:0016491">
    <property type="term" value="F:oxidoreductase activity"/>
    <property type="evidence" value="ECO:0007669"/>
    <property type="project" value="UniProtKB-KW"/>
</dbReference>
<evidence type="ECO:0000313" key="3">
    <source>
        <dbReference type="EMBL" id="RPE66643.1"/>
    </source>
</evidence>